<evidence type="ECO:0000256" key="3">
    <source>
        <dbReference type="ARBA" id="ARBA00022723"/>
    </source>
</evidence>
<protein>
    <recommendedName>
        <fullName evidence="8">Molybdenum cofactor guanylyltransferase</fullName>
        <shortName evidence="8">MoCo guanylyltransferase</shortName>
        <ecNumber evidence="8">2.7.7.77</ecNumber>
    </recommendedName>
    <alternativeName>
        <fullName evidence="8">GTP:molybdopterin guanylyltransferase</fullName>
    </alternativeName>
    <alternativeName>
        <fullName evidence="8">Mo-MPT guanylyltransferase</fullName>
    </alternativeName>
    <alternativeName>
        <fullName evidence="8">Molybdopterin guanylyltransferase</fullName>
    </alternativeName>
    <alternativeName>
        <fullName evidence="8">Molybdopterin-guanine dinucleotide synthase</fullName>
        <shortName evidence="8">MGD synthase</shortName>
    </alternativeName>
</protein>
<comment type="catalytic activity">
    <reaction evidence="8">
        <text>Mo-molybdopterin + GTP + H(+) = Mo-molybdopterin guanine dinucleotide + diphosphate</text>
        <dbReference type="Rhea" id="RHEA:34243"/>
        <dbReference type="ChEBI" id="CHEBI:15378"/>
        <dbReference type="ChEBI" id="CHEBI:33019"/>
        <dbReference type="ChEBI" id="CHEBI:37565"/>
        <dbReference type="ChEBI" id="CHEBI:71302"/>
        <dbReference type="ChEBI" id="CHEBI:71310"/>
        <dbReference type="EC" id="2.7.7.77"/>
    </reaction>
</comment>
<comment type="function">
    <text evidence="8">Transfers a GMP moiety from GTP to Mo-molybdopterin (Mo-MPT) cofactor (Moco or molybdenum cofactor) to form Mo-molybdopterin guanine dinucleotide (Mo-MGD) cofactor.</text>
</comment>
<keyword evidence="10" id="KW-0548">Nucleotidyltransferase</keyword>
<feature type="binding site" evidence="8">
    <location>
        <position position="25"/>
    </location>
    <ligand>
        <name>GTP</name>
        <dbReference type="ChEBI" id="CHEBI:37565"/>
    </ligand>
</feature>
<dbReference type="GO" id="GO:0005737">
    <property type="term" value="C:cytoplasm"/>
    <property type="evidence" value="ECO:0007669"/>
    <property type="project" value="UniProtKB-SubCell"/>
</dbReference>
<feature type="binding site" evidence="8">
    <location>
        <position position="106"/>
    </location>
    <ligand>
        <name>GTP</name>
        <dbReference type="ChEBI" id="CHEBI:37565"/>
    </ligand>
</feature>
<evidence type="ECO:0000313" key="11">
    <source>
        <dbReference type="Proteomes" id="UP000782519"/>
    </source>
</evidence>
<evidence type="ECO:0000256" key="1">
    <source>
        <dbReference type="ARBA" id="ARBA00022490"/>
    </source>
</evidence>
<dbReference type="InterPro" id="IPR029044">
    <property type="entry name" value="Nucleotide-diphossugar_trans"/>
</dbReference>
<accession>A0A933RV69</accession>
<evidence type="ECO:0000256" key="5">
    <source>
        <dbReference type="ARBA" id="ARBA00022842"/>
    </source>
</evidence>
<dbReference type="GO" id="GO:0005525">
    <property type="term" value="F:GTP binding"/>
    <property type="evidence" value="ECO:0007669"/>
    <property type="project" value="UniProtKB-UniRule"/>
</dbReference>
<dbReference type="SUPFAM" id="SSF53448">
    <property type="entry name" value="Nucleotide-diphospho-sugar transferases"/>
    <property type="match status" value="1"/>
</dbReference>
<comment type="cofactor">
    <cofactor evidence="8">
        <name>Mg(2+)</name>
        <dbReference type="ChEBI" id="CHEBI:18420"/>
    </cofactor>
</comment>
<dbReference type="GO" id="GO:1902758">
    <property type="term" value="P:bis(molybdopterin guanine dinucleotide)molybdenum biosynthetic process"/>
    <property type="evidence" value="ECO:0007669"/>
    <property type="project" value="TreeGrafter"/>
</dbReference>
<feature type="binding site" evidence="8">
    <location>
        <begin position="12"/>
        <end position="14"/>
    </location>
    <ligand>
        <name>GTP</name>
        <dbReference type="ChEBI" id="CHEBI:37565"/>
    </ligand>
</feature>
<dbReference type="Gene3D" id="3.90.550.10">
    <property type="entry name" value="Spore Coat Polysaccharide Biosynthesis Protein SpsA, Chain A"/>
    <property type="match status" value="1"/>
</dbReference>
<evidence type="ECO:0000256" key="7">
    <source>
        <dbReference type="ARBA" id="ARBA00023150"/>
    </source>
</evidence>
<dbReference type="GO" id="GO:0046872">
    <property type="term" value="F:metal ion binding"/>
    <property type="evidence" value="ECO:0007669"/>
    <property type="project" value="UniProtKB-KW"/>
</dbReference>
<comment type="domain">
    <text evidence="8">The N-terminal domain determines nucleotide recognition and specific binding, while the C-terminal domain determines the specific binding to the target protein.</text>
</comment>
<evidence type="ECO:0000256" key="2">
    <source>
        <dbReference type="ARBA" id="ARBA00022679"/>
    </source>
</evidence>
<keyword evidence="3 8" id="KW-0479">Metal-binding</keyword>
<evidence type="ECO:0000256" key="4">
    <source>
        <dbReference type="ARBA" id="ARBA00022741"/>
    </source>
</evidence>
<gene>
    <name evidence="8 10" type="primary">mobA</name>
    <name evidence="10" type="ORF">HZA66_07320</name>
</gene>
<keyword evidence="7 8" id="KW-0501">Molybdenum cofactor biosynthesis</keyword>
<dbReference type="CDD" id="cd02503">
    <property type="entry name" value="MobA"/>
    <property type="match status" value="1"/>
</dbReference>
<comment type="caution">
    <text evidence="10">The sequence shown here is derived from an EMBL/GenBank/DDBJ whole genome shotgun (WGS) entry which is preliminary data.</text>
</comment>
<feature type="binding site" evidence="8">
    <location>
        <position position="106"/>
    </location>
    <ligand>
        <name>Mg(2+)</name>
        <dbReference type="ChEBI" id="CHEBI:18420"/>
    </ligand>
</feature>
<keyword evidence="2 8" id="KW-0808">Transferase</keyword>
<dbReference type="AlphaFoldDB" id="A0A933RV69"/>
<keyword evidence="5 8" id="KW-0460">Magnesium</keyword>
<evidence type="ECO:0000313" key="10">
    <source>
        <dbReference type="EMBL" id="MBI5129236.1"/>
    </source>
</evidence>
<dbReference type="Pfam" id="PF12804">
    <property type="entry name" value="NTP_transf_3"/>
    <property type="match status" value="1"/>
</dbReference>
<comment type="similarity">
    <text evidence="8">Belongs to the MobA family.</text>
</comment>
<dbReference type="PANTHER" id="PTHR19136">
    <property type="entry name" value="MOLYBDENUM COFACTOR GUANYLYLTRANSFERASE"/>
    <property type="match status" value="1"/>
</dbReference>
<comment type="subunit">
    <text evidence="8">Monomer.</text>
</comment>
<dbReference type="InterPro" id="IPR013482">
    <property type="entry name" value="Molybde_CF_guanTrfase"/>
</dbReference>
<sequence>MADGPATPGVVLAGGLAQRMGGGDKSLREIGGRTLLARVIERLTPQCDALVLSANGDLARFATGGLPIVADPVDGFRGPLAGVLAGLEWVADTRPGARWMLSAPVDCPFLPRDLVARLHQARIDQQADIAVAASAGRSHPVIALWPLGLRADLRRALLADDIRKVDRFTARYPRAIVEWPTEPFDPFFNANTPEDVAEAERLAARDPN</sequence>
<dbReference type="PANTHER" id="PTHR19136:SF81">
    <property type="entry name" value="MOLYBDENUM COFACTOR GUANYLYLTRANSFERASE"/>
    <property type="match status" value="1"/>
</dbReference>
<dbReference type="HAMAP" id="MF_00316">
    <property type="entry name" value="MobA"/>
    <property type="match status" value="1"/>
</dbReference>
<dbReference type="NCBIfam" id="TIGR02665">
    <property type="entry name" value="molyb_mobA"/>
    <property type="match status" value="1"/>
</dbReference>
<keyword evidence="6 8" id="KW-0342">GTP-binding</keyword>
<proteinExistence type="inferred from homology"/>
<keyword evidence="4 8" id="KW-0547">Nucleotide-binding</keyword>
<evidence type="ECO:0000256" key="6">
    <source>
        <dbReference type="ARBA" id="ARBA00023134"/>
    </source>
</evidence>
<name>A0A933RV69_RHOPL</name>
<reference evidence="10" key="1">
    <citation type="submission" date="2020-07" db="EMBL/GenBank/DDBJ databases">
        <title>Huge and variable diversity of episymbiotic CPR bacteria and DPANN archaea in groundwater ecosystems.</title>
        <authorList>
            <person name="He C.Y."/>
            <person name="Keren R."/>
            <person name="Whittaker M."/>
            <person name="Farag I.F."/>
            <person name="Doudna J."/>
            <person name="Cate J.H.D."/>
            <person name="Banfield J.F."/>
        </authorList>
    </citation>
    <scope>NUCLEOTIDE SEQUENCE</scope>
    <source>
        <strain evidence="10">NC_groundwater_1818_Pr3_B-0.1um_66_35</strain>
    </source>
</reference>
<dbReference type="EC" id="2.7.7.77" evidence="8"/>
<dbReference type="GO" id="GO:0061603">
    <property type="term" value="F:molybdenum cofactor guanylyltransferase activity"/>
    <property type="evidence" value="ECO:0007669"/>
    <property type="project" value="UniProtKB-EC"/>
</dbReference>
<comment type="caution">
    <text evidence="8">Lacks conserved residue(s) required for the propagation of feature annotation.</text>
</comment>
<dbReference type="InterPro" id="IPR025877">
    <property type="entry name" value="MobA-like_NTP_Trfase"/>
</dbReference>
<evidence type="ECO:0000259" key="9">
    <source>
        <dbReference type="Pfam" id="PF12804"/>
    </source>
</evidence>
<comment type="subcellular location">
    <subcellularLocation>
        <location evidence="8">Cytoplasm</location>
    </subcellularLocation>
</comment>
<feature type="binding site" evidence="8">
    <location>
        <position position="71"/>
    </location>
    <ligand>
        <name>GTP</name>
        <dbReference type="ChEBI" id="CHEBI:37565"/>
    </ligand>
</feature>
<organism evidence="10 11">
    <name type="scientific">Rhodopseudomonas palustris</name>
    <dbReference type="NCBI Taxonomy" id="1076"/>
    <lineage>
        <taxon>Bacteria</taxon>
        <taxon>Pseudomonadati</taxon>
        <taxon>Pseudomonadota</taxon>
        <taxon>Alphaproteobacteria</taxon>
        <taxon>Hyphomicrobiales</taxon>
        <taxon>Nitrobacteraceae</taxon>
        <taxon>Rhodopseudomonas</taxon>
    </lineage>
</organism>
<evidence type="ECO:0000256" key="8">
    <source>
        <dbReference type="HAMAP-Rule" id="MF_00316"/>
    </source>
</evidence>
<dbReference type="Proteomes" id="UP000782519">
    <property type="component" value="Unassembled WGS sequence"/>
</dbReference>
<feature type="domain" description="MobA-like NTP transferase" evidence="9">
    <location>
        <begin position="9"/>
        <end position="167"/>
    </location>
</feature>
<keyword evidence="1 8" id="KW-0963">Cytoplasm</keyword>
<dbReference type="EMBL" id="JACRJB010000019">
    <property type="protein sequence ID" value="MBI5129236.1"/>
    <property type="molecule type" value="Genomic_DNA"/>
</dbReference>